<reference evidence="2 3" key="1">
    <citation type="submission" date="2024-09" db="EMBL/GenBank/DDBJ databases">
        <authorList>
            <person name="Sun Q."/>
            <person name="Mori K."/>
        </authorList>
    </citation>
    <scope>NUCLEOTIDE SEQUENCE [LARGE SCALE GENOMIC DNA]</scope>
    <source>
        <strain evidence="2 3">CCM 4839</strain>
    </source>
</reference>
<feature type="chain" id="PRO_5046437458" description="Copper amine oxidase-like N-terminal domain-containing protein" evidence="1">
    <location>
        <begin position="27"/>
        <end position="393"/>
    </location>
</feature>
<comment type="caution">
    <text evidence="2">The sequence shown here is derived from an EMBL/GenBank/DDBJ whole genome shotgun (WGS) entry which is preliminary data.</text>
</comment>
<name>A0ABV6JJR9_9BACL</name>
<sequence>MLKRKQRIWQGLAAAVVISLAGGAMNVPSAEAVMPVQKKIIMPSQIVLNGEQWQLNDRLQQVKGRFYLTLKDASMLFPDAIFTSSSTSPNVTMLHPDLRVVFIPGSSRANVNGKAVNLGGVALTGTKNSPVLAIADLAKLLKGTVAYNAKTRMIHGAYTPRYSTGGSPGAWAWCSRETHRLYTSRGTEKPGLAGTVQGKFDENSFISISAAPLDPQSIVVSVTHSHGEPHLASDLHKVLIHQGKIVKETEVNYYGFHSTASIEKADGHVIMLDNDNVHWVRPDGVEAKALDLKKKFALDEPFTVEYADQDVILFRPYNQQTLMLYTFDEGAAVVLYKELLSQEEQGILESWGQTDADFPGDKLIFQKREGNTFYFKHKELLGHKESFLTFSLD</sequence>
<keyword evidence="3" id="KW-1185">Reference proteome</keyword>
<proteinExistence type="predicted"/>
<accession>A0ABV6JJR9</accession>
<evidence type="ECO:0000313" key="3">
    <source>
        <dbReference type="Proteomes" id="UP001589818"/>
    </source>
</evidence>
<dbReference type="RefSeq" id="WP_204817044.1">
    <property type="nucleotide sequence ID" value="NZ_JANHOF010000002.1"/>
</dbReference>
<keyword evidence="1" id="KW-0732">Signal</keyword>
<dbReference type="Proteomes" id="UP001589818">
    <property type="component" value="Unassembled WGS sequence"/>
</dbReference>
<feature type="signal peptide" evidence="1">
    <location>
        <begin position="1"/>
        <end position="26"/>
    </location>
</feature>
<gene>
    <name evidence="2" type="ORF">ACFFJ8_32930</name>
</gene>
<evidence type="ECO:0000256" key="1">
    <source>
        <dbReference type="SAM" id="SignalP"/>
    </source>
</evidence>
<protein>
    <recommendedName>
        <fullName evidence="4">Copper amine oxidase-like N-terminal domain-containing protein</fullName>
    </recommendedName>
</protein>
<organism evidence="2 3">
    <name type="scientific">Paenibacillus mendelii</name>
    <dbReference type="NCBI Taxonomy" id="206163"/>
    <lineage>
        <taxon>Bacteria</taxon>
        <taxon>Bacillati</taxon>
        <taxon>Bacillota</taxon>
        <taxon>Bacilli</taxon>
        <taxon>Bacillales</taxon>
        <taxon>Paenibacillaceae</taxon>
        <taxon>Paenibacillus</taxon>
    </lineage>
</organism>
<dbReference type="EMBL" id="JBHLVF010000047">
    <property type="protein sequence ID" value="MFC0396168.1"/>
    <property type="molecule type" value="Genomic_DNA"/>
</dbReference>
<evidence type="ECO:0000313" key="2">
    <source>
        <dbReference type="EMBL" id="MFC0396168.1"/>
    </source>
</evidence>
<evidence type="ECO:0008006" key="4">
    <source>
        <dbReference type="Google" id="ProtNLM"/>
    </source>
</evidence>